<dbReference type="InterPro" id="IPR009057">
    <property type="entry name" value="Homeodomain-like_sf"/>
</dbReference>
<proteinExistence type="predicted"/>
<accession>A0A3N0VXY2</accession>
<evidence type="ECO:0000313" key="3">
    <source>
        <dbReference type="Proteomes" id="UP000269375"/>
    </source>
</evidence>
<dbReference type="RefSeq" id="WP_123263450.1">
    <property type="nucleotide sequence ID" value="NZ_RJTX01000003.1"/>
</dbReference>
<dbReference type="EMBL" id="RJTX01000003">
    <property type="protein sequence ID" value="ROH96738.1"/>
    <property type="molecule type" value="Genomic_DNA"/>
</dbReference>
<dbReference type="Proteomes" id="UP000269375">
    <property type="component" value="Unassembled WGS sequence"/>
</dbReference>
<evidence type="ECO:0000313" key="4">
    <source>
        <dbReference type="Proteomes" id="UP000295709"/>
    </source>
</evidence>
<dbReference type="EMBL" id="SOQW01000004">
    <property type="protein sequence ID" value="TDX90747.1"/>
    <property type="molecule type" value="Genomic_DNA"/>
</dbReference>
<name>A0A3N0VXY2_9FLAO</name>
<dbReference type="SUPFAM" id="SSF46689">
    <property type="entry name" value="Homeodomain-like"/>
    <property type="match status" value="1"/>
</dbReference>
<reference evidence="2 4" key="2">
    <citation type="submission" date="2019-03" db="EMBL/GenBank/DDBJ databases">
        <title>Genomic Encyclopedia of Archaeal and Bacterial Type Strains, Phase II (KMG-II): from individual species to whole genera.</title>
        <authorList>
            <person name="Goeker M."/>
        </authorList>
    </citation>
    <scope>NUCLEOTIDE SEQUENCE [LARGE SCALE GENOMIC DNA]</scope>
    <source>
        <strain evidence="2 4">DSM 15235</strain>
    </source>
</reference>
<organism evidence="1 3">
    <name type="scientific">Chryseobacterium daecheongense</name>
    <dbReference type="NCBI Taxonomy" id="192389"/>
    <lineage>
        <taxon>Bacteria</taxon>
        <taxon>Pseudomonadati</taxon>
        <taxon>Bacteroidota</taxon>
        <taxon>Flavobacteriia</taxon>
        <taxon>Flavobacteriales</taxon>
        <taxon>Weeksellaceae</taxon>
        <taxon>Chryseobacterium group</taxon>
        <taxon>Chryseobacterium</taxon>
    </lineage>
</organism>
<gene>
    <name evidence="2" type="ORF">BCF50_3314</name>
    <name evidence="1" type="ORF">EGI05_12830</name>
</gene>
<dbReference type="AlphaFoldDB" id="A0A3N0VXY2"/>
<keyword evidence="4" id="KW-1185">Reference proteome</keyword>
<reference evidence="1 3" key="1">
    <citation type="submission" date="2018-11" db="EMBL/GenBank/DDBJ databases">
        <title>Proposal to divide the Flavobacteriaceae and reorganize its genera based on Amino Acid Identity values calculated from whole genome sequences.</title>
        <authorList>
            <person name="Nicholson A.C."/>
            <person name="Gulvik C.A."/>
            <person name="Whitney A.M."/>
            <person name="Humrighouse B.W."/>
            <person name="Bell M."/>
            <person name="Holmes B."/>
            <person name="Steigerwalt A."/>
            <person name="Villarma A."/>
            <person name="Sheth M."/>
            <person name="Batra D."/>
            <person name="Pryor J."/>
            <person name="Bernardet J.-F."/>
            <person name="Hugo C."/>
            <person name="Kampfer P."/>
            <person name="Newman J."/>
            <person name="Mcquiston J.R."/>
        </authorList>
    </citation>
    <scope>NUCLEOTIDE SEQUENCE [LARGE SCALE GENOMIC DNA]</scope>
    <source>
        <strain evidence="1 3">DSM 15235</strain>
    </source>
</reference>
<evidence type="ECO:0000313" key="2">
    <source>
        <dbReference type="EMBL" id="TDX90747.1"/>
    </source>
</evidence>
<sequence>MNLKEINIGHLIYIKVRETSITMERICNFFGLSENEINEMYDKRSINTELLLKWCKLLEYDFFRLYSQHLILYSPPKAIDNSKNLQKKTKLPRFRKNLYTKEMIDFILELLESKTKSTKEVIEEYKIPKTTLYKWFNKYKNSYHEKDDPA</sequence>
<dbReference type="OrthoDB" id="799937at2"/>
<comment type="caution">
    <text evidence="1">The sequence shown here is derived from an EMBL/GenBank/DDBJ whole genome shotgun (WGS) entry which is preliminary data.</text>
</comment>
<protein>
    <submittedName>
        <fullName evidence="1">Transposase</fullName>
    </submittedName>
</protein>
<dbReference type="Proteomes" id="UP000295709">
    <property type="component" value="Unassembled WGS sequence"/>
</dbReference>
<evidence type="ECO:0000313" key="1">
    <source>
        <dbReference type="EMBL" id="ROH96738.1"/>
    </source>
</evidence>